<keyword evidence="14" id="KW-1185">Reference proteome</keyword>
<dbReference type="GO" id="GO:0000902">
    <property type="term" value="P:cell morphogenesis"/>
    <property type="evidence" value="ECO:0007669"/>
    <property type="project" value="TreeGrafter"/>
</dbReference>
<feature type="compositionally biased region" description="Polar residues" evidence="9">
    <location>
        <begin position="123"/>
        <end position="133"/>
    </location>
</feature>
<keyword evidence="2" id="KW-0963">Cytoplasm</keyword>
<dbReference type="Pfam" id="PF00130">
    <property type="entry name" value="C1_1"/>
    <property type="match status" value="1"/>
</dbReference>
<evidence type="ECO:0000256" key="7">
    <source>
        <dbReference type="ARBA" id="ARBA00022833"/>
    </source>
</evidence>
<dbReference type="SUPFAM" id="SSF50729">
    <property type="entry name" value="PH domain-like"/>
    <property type="match status" value="1"/>
</dbReference>
<feature type="compositionally biased region" description="Basic and acidic residues" evidence="9">
    <location>
        <begin position="247"/>
        <end position="265"/>
    </location>
</feature>
<dbReference type="Pfam" id="PF00621">
    <property type="entry name" value="RhoGEF"/>
    <property type="match status" value="1"/>
</dbReference>
<dbReference type="Proteomes" id="UP000694557">
    <property type="component" value="Unassembled WGS sequence"/>
</dbReference>
<dbReference type="InterPro" id="IPR001849">
    <property type="entry name" value="PH_domain"/>
</dbReference>
<dbReference type="SMART" id="SM00109">
    <property type="entry name" value="C1"/>
    <property type="match status" value="1"/>
</dbReference>
<dbReference type="GO" id="GO:0005856">
    <property type="term" value="C:cytoskeleton"/>
    <property type="evidence" value="ECO:0007669"/>
    <property type="project" value="TreeGrafter"/>
</dbReference>
<sequence>MPTTPSSYAHPPACLPSSSSIPPTPPYFPYPSPPCSPGPGVKGFVRAGGVTLRSPATRHLTHLDPWRRHSWEPGAIVTVQQKGMEPSDNRSVSLENLDPEEMEKVLGVALDVRRGGRDPRRNPITQEGSLSSLTEEEAGSDVQHYSILEEQSNQLQGCSASAPTLSVARHRNLQSTAPRPRSDCYETLPYRQLGGSTQSVDSDLGLLLWGREGSWTEVERDEAREERTGSPLERTFSFLRKMAGNRKNKEKERMREREKEARDREARYSNGHLFTSLTVSGTTLCSACNKSITAKEALSCPTCSVTIHNRCRDTLPNCAKMKQRQQKMALMRNNSALQNVTLRTKTPMMRERPSSAIYHSDNLRQSLLGSRRGRSGLSLSKSVSTNNITGNLNDDSPLGLRRILSQSTDSLNFRNRAMSMESLNDEGEEYYTSMLEEMEIEGRDFEADSWSMAVDSGYLQTHRKDIIKRQDVIYELIQTELHHVRTLRIMERVFRQGMLEEVQLEPGVVHAIFPCLDRLTAIHARFLAQLLTRRNHSLQPGSTYNFTIHQLGDVLLEQFSGQCADEMRKTYAEFCSRHLKAVKLYKELLARDKRFQYFIRRVCRGHLLRRHGVQECILLVTQRITKYPVLIQRILDNTKDNEEEASCLAQSLTRIRELLTSVDQQVMELERTQRLQEIRARLDPRAEAKVRDGGLFRGGELLRRRLIHEGMLLWKTPGSRLKDVQVLLMTDILVFLQEKDQRFIFPCLVSINTHKRALILSHSHSHNDKQKHVCVYRDLFCHNLIYRMGTSGNIAALLLSLLSPSPSLQDKSPVLSLQNLMIREIANQERGLFLISDSSPPEMYEVHAASKDDKNTWIRLIQHTVRRYRQTQTVYEWSDRQTTHIHTPLIYTPLIYTHHSYTHTPLIYTHTTHIHTHHSYTHTPLIYTHTTHIHTHHSYTHTHHSYTHTPLIYTHTTHIHTHHSYTHTPLIYTHTTHIHTHHSYTHTPLIYTHTTHIHTHTTHIHTHHSYTHTPLIYTHTTHIHTHHSYTHTPLIYTHTTHIHTHHSYTHTPLIYTHTTHIHTHHSYTHTPLIYTHTTHIHTHHSYTHTHHSYIYTPLIHKKKNLSLQLSFQGRVPTHRD</sequence>
<dbReference type="InterPro" id="IPR002219">
    <property type="entry name" value="PKC_DAG/PE"/>
</dbReference>
<keyword evidence="7" id="KW-0862">Zinc</keyword>
<dbReference type="SMART" id="SM00325">
    <property type="entry name" value="RhoGEF"/>
    <property type="match status" value="1"/>
</dbReference>
<dbReference type="Ensembl" id="ENSOKIT00005066531.1">
    <property type="protein sequence ID" value="ENSOKIP00005062610.1"/>
    <property type="gene ID" value="ENSOKIG00005026016.1"/>
</dbReference>
<dbReference type="Gene3D" id="2.30.29.30">
    <property type="entry name" value="Pleckstrin-homology domain (PH domain)/Phosphotyrosine-binding domain (PTB)"/>
    <property type="match status" value="1"/>
</dbReference>
<evidence type="ECO:0000313" key="13">
    <source>
        <dbReference type="Ensembl" id="ENSOKIP00005062610.1"/>
    </source>
</evidence>
<dbReference type="FunFam" id="1.20.900.10:FF:000004">
    <property type="entry name" value="Rho guanine nucleotide exchange factor 2"/>
    <property type="match status" value="1"/>
</dbReference>
<dbReference type="GO" id="GO:0032587">
    <property type="term" value="C:ruffle membrane"/>
    <property type="evidence" value="ECO:0007669"/>
    <property type="project" value="TreeGrafter"/>
</dbReference>
<dbReference type="GO" id="GO:0005085">
    <property type="term" value="F:guanyl-nucleotide exchange factor activity"/>
    <property type="evidence" value="ECO:0007669"/>
    <property type="project" value="UniProtKB-KW"/>
</dbReference>
<dbReference type="GO" id="GO:0005737">
    <property type="term" value="C:cytoplasm"/>
    <property type="evidence" value="ECO:0007669"/>
    <property type="project" value="UniProtKB-SubCell"/>
</dbReference>
<feature type="compositionally biased region" description="Pro residues" evidence="9">
    <location>
        <begin position="22"/>
        <end position="36"/>
    </location>
</feature>
<evidence type="ECO:0000256" key="9">
    <source>
        <dbReference type="SAM" id="MobiDB-lite"/>
    </source>
</evidence>
<dbReference type="GO" id="GO:0007015">
    <property type="term" value="P:actin filament organization"/>
    <property type="evidence" value="ECO:0007669"/>
    <property type="project" value="TreeGrafter"/>
</dbReference>
<feature type="domain" description="DH" evidence="11">
    <location>
        <begin position="468"/>
        <end position="665"/>
    </location>
</feature>
<dbReference type="GO" id="GO:0035023">
    <property type="term" value="P:regulation of Rho protein signal transduction"/>
    <property type="evidence" value="ECO:0007669"/>
    <property type="project" value="TreeGrafter"/>
</dbReference>
<dbReference type="GO" id="GO:0045666">
    <property type="term" value="P:positive regulation of neuron differentiation"/>
    <property type="evidence" value="ECO:0007669"/>
    <property type="project" value="TreeGrafter"/>
</dbReference>
<evidence type="ECO:0000259" key="12">
    <source>
        <dbReference type="PROSITE" id="PS50081"/>
    </source>
</evidence>
<evidence type="ECO:0000256" key="1">
    <source>
        <dbReference type="ARBA" id="ARBA00004496"/>
    </source>
</evidence>
<dbReference type="SUPFAM" id="SSF48065">
    <property type="entry name" value="DBL homology domain (DH-domain)"/>
    <property type="match status" value="1"/>
</dbReference>
<keyword evidence="8" id="KW-0175">Coiled coil</keyword>
<dbReference type="PROSITE" id="PS50081">
    <property type="entry name" value="ZF_DAG_PE_2"/>
    <property type="match status" value="1"/>
</dbReference>
<keyword evidence="4" id="KW-0344">Guanine-nucleotide releasing factor</keyword>
<protein>
    <submittedName>
        <fullName evidence="13">Rho guanine nucleotide exchange factor (GEF) 2a</fullName>
    </submittedName>
</protein>
<feature type="region of interest" description="Disordered" evidence="9">
    <location>
        <begin position="245"/>
        <end position="265"/>
    </location>
</feature>
<proteinExistence type="predicted"/>
<dbReference type="CDD" id="cd20877">
    <property type="entry name" value="C1_ARHGEF2"/>
    <property type="match status" value="1"/>
</dbReference>
<feature type="domain" description="PH" evidence="10">
    <location>
        <begin position="705"/>
        <end position="866"/>
    </location>
</feature>
<name>A0A8C7HRU7_ONCKI</name>
<comment type="subcellular location">
    <subcellularLocation>
        <location evidence="1">Cytoplasm</location>
    </subcellularLocation>
</comment>
<dbReference type="InterPro" id="IPR051632">
    <property type="entry name" value="Rho_GEF"/>
</dbReference>
<dbReference type="AlphaFoldDB" id="A0A8C7HRU7"/>
<organism evidence="13 14">
    <name type="scientific">Oncorhynchus kisutch</name>
    <name type="common">Coho salmon</name>
    <name type="synonym">Salmo kisutch</name>
    <dbReference type="NCBI Taxonomy" id="8019"/>
    <lineage>
        <taxon>Eukaryota</taxon>
        <taxon>Metazoa</taxon>
        <taxon>Chordata</taxon>
        <taxon>Craniata</taxon>
        <taxon>Vertebrata</taxon>
        <taxon>Euteleostomi</taxon>
        <taxon>Actinopterygii</taxon>
        <taxon>Neopterygii</taxon>
        <taxon>Teleostei</taxon>
        <taxon>Protacanthopterygii</taxon>
        <taxon>Salmoniformes</taxon>
        <taxon>Salmonidae</taxon>
        <taxon>Salmoninae</taxon>
        <taxon>Oncorhynchus</taxon>
    </lineage>
</organism>
<accession>A0A8C7HRU7</accession>
<evidence type="ECO:0000256" key="8">
    <source>
        <dbReference type="ARBA" id="ARBA00023054"/>
    </source>
</evidence>
<dbReference type="SUPFAM" id="SSF57889">
    <property type="entry name" value="Cysteine-rich domain"/>
    <property type="match status" value="1"/>
</dbReference>
<evidence type="ECO:0000256" key="5">
    <source>
        <dbReference type="ARBA" id="ARBA00022723"/>
    </source>
</evidence>
<evidence type="ECO:0000256" key="3">
    <source>
        <dbReference type="ARBA" id="ARBA00022553"/>
    </source>
</evidence>
<dbReference type="CDD" id="cd00160">
    <property type="entry name" value="RhoGEF"/>
    <property type="match status" value="1"/>
</dbReference>
<dbReference type="PROSITE" id="PS50010">
    <property type="entry name" value="DH_2"/>
    <property type="match status" value="1"/>
</dbReference>
<evidence type="ECO:0000256" key="4">
    <source>
        <dbReference type="ARBA" id="ARBA00022658"/>
    </source>
</evidence>
<dbReference type="Pfam" id="PF17838">
    <property type="entry name" value="PH_16"/>
    <property type="match status" value="2"/>
</dbReference>
<evidence type="ECO:0000256" key="6">
    <source>
        <dbReference type="ARBA" id="ARBA00022771"/>
    </source>
</evidence>
<dbReference type="GeneTree" id="ENSGT00940000158341"/>
<feature type="region of interest" description="Disordered" evidence="9">
    <location>
        <begin position="1"/>
        <end position="36"/>
    </location>
</feature>
<dbReference type="InterPro" id="IPR046349">
    <property type="entry name" value="C1-like_sf"/>
</dbReference>
<reference evidence="13" key="2">
    <citation type="submission" date="2025-09" db="UniProtKB">
        <authorList>
            <consortium name="Ensembl"/>
        </authorList>
    </citation>
    <scope>IDENTIFICATION</scope>
</reference>
<dbReference type="GO" id="GO:0008017">
    <property type="term" value="F:microtubule binding"/>
    <property type="evidence" value="ECO:0007669"/>
    <property type="project" value="TreeGrafter"/>
</dbReference>
<dbReference type="PANTHER" id="PTHR13944">
    <property type="entry name" value="AGAP007712-PA"/>
    <property type="match status" value="1"/>
</dbReference>
<dbReference type="InterPro" id="IPR000219">
    <property type="entry name" value="DH_dom"/>
</dbReference>
<dbReference type="InterPro" id="IPR035899">
    <property type="entry name" value="DBL_dom_sf"/>
</dbReference>
<dbReference type="InterPro" id="IPR011993">
    <property type="entry name" value="PH-like_dom_sf"/>
</dbReference>
<dbReference type="Gene3D" id="1.20.900.10">
    <property type="entry name" value="Dbl homology (DH) domain"/>
    <property type="match status" value="1"/>
</dbReference>
<keyword evidence="5" id="KW-0479">Metal-binding</keyword>
<reference evidence="13" key="1">
    <citation type="submission" date="2025-08" db="UniProtKB">
        <authorList>
            <consortium name="Ensembl"/>
        </authorList>
    </citation>
    <scope>IDENTIFICATION</scope>
</reference>
<dbReference type="SMART" id="SM00233">
    <property type="entry name" value="PH"/>
    <property type="match status" value="1"/>
</dbReference>
<dbReference type="GO" id="GO:0008270">
    <property type="term" value="F:zinc ion binding"/>
    <property type="evidence" value="ECO:0007669"/>
    <property type="project" value="UniProtKB-KW"/>
</dbReference>
<evidence type="ECO:0000259" key="11">
    <source>
        <dbReference type="PROSITE" id="PS50010"/>
    </source>
</evidence>
<feature type="region of interest" description="Disordered" evidence="9">
    <location>
        <begin position="114"/>
        <end position="138"/>
    </location>
</feature>
<dbReference type="InterPro" id="IPR041020">
    <property type="entry name" value="PH_16"/>
</dbReference>
<keyword evidence="3" id="KW-0597">Phosphoprotein</keyword>
<dbReference type="Gene3D" id="3.30.60.20">
    <property type="match status" value="1"/>
</dbReference>
<dbReference type="PANTHER" id="PTHR13944:SF20">
    <property type="entry name" value="RHO GUANINE NUCLEOTIDE EXCHANGE FACTOR 2"/>
    <property type="match status" value="1"/>
</dbReference>
<dbReference type="PROSITE" id="PS50003">
    <property type="entry name" value="PH_DOMAIN"/>
    <property type="match status" value="1"/>
</dbReference>
<feature type="domain" description="Phorbol-ester/DAG-type" evidence="12">
    <location>
        <begin position="271"/>
        <end position="318"/>
    </location>
</feature>
<evidence type="ECO:0000256" key="2">
    <source>
        <dbReference type="ARBA" id="ARBA00022490"/>
    </source>
</evidence>
<keyword evidence="6" id="KW-0863">Zinc-finger</keyword>
<evidence type="ECO:0000259" key="10">
    <source>
        <dbReference type="PROSITE" id="PS50003"/>
    </source>
</evidence>
<evidence type="ECO:0000313" key="14">
    <source>
        <dbReference type="Proteomes" id="UP000694557"/>
    </source>
</evidence>
<dbReference type="PROSITE" id="PS00479">
    <property type="entry name" value="ZF_DAG_PE_1"/>
    <property type="match status" value="1"/>
</dbReference>
<gene>
    <name evidence="13" type="primary">ARHGEF2</name>
    <name evidence="13" type="synonym">LOC109903547</name>
</gene>